<keyword evidence="1" id="KW-1185">Reference proteome</keyword>
<accession>A0A8B7XIH7</accession>
<proteinExistence type="predicted"/>
<sequence>MWMDPHWDSTVDAEGIFRNSSIYETWVRRNGQIKLVKLSLFRVDEENPVAQLIFSGKKSNITDWFSKHRLLSSPWFKIDPPGSLASVFTISGNQMWPGRRFLINKSSAKCSDDIGWLLAAGQEPACDWIKPFTILYSNTTKPVTWSEVSASGRRVGTADFMTIQVITE</sequence>
<reference evidence="2" key="1">
    <citation type="submission" date="2025-08" db="UniProtKB">
        <authorList>
            <consortium name="RefSeq"/>
        </authorList>
    </citation>
    <scope>IDENTIFICATION</scope>
</reference>
<evidence type="ECO:0000313" key="2">
    <source>
        <dbReference type="RefSeq" id="XP_022079927.1"/>
    </source>
</evidence>
<protein>
    <submittedName>
        <fullName evidence="2">Uncharacterized protein LOC110973408</fullName>
    </submittedName>
</protein>
<dbReference type="KEGG" id="aplc:110973408"/>
<evidence type="ECO:0000313" key="1">
    <source>
        <dbReference type="Proteomes" id="UP000694845"/>
    </source>
</evidence>
<gene>
    <name evidence="2" type="primary">LOC110973408</name>
</gene>
<dbReference type="RefSeq" id="XP_022079927.1">
    <property type="nucleotide sequence ID" value="XM_022224235.1"/>
</dbReference>
<dbReference type="AlphaFoldDB" id="A0A8B7XIH7"/>
<dbReference type="OrthoDB" id="6140297at2759"/>
<dbReference type="Proteomes" id="UP000694845">
    <property type="component" value="Unplaced"/>
</dbReference>
<name>A0A8B7XIH7_ACAPL</name>
<dbReference type="GeneID" id="110973408"/>
<organism evidence="1 2">
    <name type="scientific">Acanthaster planci</name>
    <name type="common">Crown-of-thorns starfish</name>
    <dbReference type="NCBI Taxonomy" id="133434"/>
    <lineage>
        <taxon>Eukaryota</taxon>
        <taxon>Metazoa</taxon>
        <taxon>Echinodermata</taxon>
        <taxon>Eleutherozoa</taxon>
        <taxon>Asterozoa</taxon>
        <taxon>Asteroidea</taxon>
        <taxon>Valvatacea</taxon>
        <taxon>Valvatida</taxon>
        <taxon>Acanthasteridae</taxon>
        <taxon>Acanthaster</taxon>
    </lineage>
</organism>